<dbReference type="AlphaFoldDB" id="A0A348HBK1"/>
<evidence type="ECO:0000259" key="5">
    <source>
        <dbReference type="PROSITE" id="PS50931"/>
    </source>
</evidence>
<dbReference type="InterPro" id="IPR000847">
    <property type="entry name" value="LysR_HTH_N"/>
</dbReference>
<keyword evidence="3" id="KW-0238">DNA-binding</keyword>
<dbReference type="Gene3D" id="1.10.10.10">
    <property type="entry name" value="Winged helix-like DNA-binding domain superfamily/Winged helix DNA-binding domain"/>
    <property type="match status" value="1"/>
</dbReference>
<keyword evidence="7" id="KW-1185">Reference proteome</keyword>
<dbReference type="InterPro" id="IPR036388">
    <property type="entry name" value="WH-like_DNA-bd_sf"/>
</dbReference>
<evidence type="ECO:0000313" key="7">
    <source>
        <dbReference type="Proteomes" id="UP000267342"/>
    </source>
</evidence>
<dbReference type="GO" id="GO:0043565">
    <property type="term" value="F:sequence-specific DNA binding"/>
    <property type="evidence" value="ECO:0007669"/>
    <property type="project" value="TreeGrafter"/>
</dbReference>
<reference evidence="6 7" key="1">
    <citation type="submission" date="2018-09" db="EMBL/GenBank/DDBJ databases">
        <title>Zymobacter palmae IAM14233 (=T109) whole genome analysis.</title>
        <authorList>
            <person name="Yanase H."/>
        </authorList>
    </citation>
    <scope>NUCLEOTIDE SEQUENCE [LARGE SCALE GENOMIC DNA]</scope>
    <source>
        <strain evidence="6 7">IAM14233</strain>
    </source>
</reference>
<sequence length="328" mass="36423">MYETSMACPPRRQHIGNGQRAQTQEYIFMIKSTYLNDLHAFASVARHQSFRKAAQERNVSASALSHSLKNLEDRLGVRLLNRTTRSVSATTAGQQLLARLGPALQEIDEALDHINEFRDTPSGLVRLSIPRAAAQVVLAPRLAEFNRCYPHIQLEIVTDCATTDITKEGFDAGIRFGNCVSSNMTAVQLLPTPRMVVVGAPDYLAAVGYPEDPRDLARHICIGRRFPSGVVYAWEFTKDDETIAMQVEGPLLLDDDVLMVRAALDGAGLAYVHRPIAAPFIEHGELIEVLSEWHQDTDHFHLFYSNEAPASPPLQAFIDFISSASREQ</sequence>
<organism evidence="6 7">
    <name type="scientific">Zymobacter palmae</name>
    <dbReference type="NCBI Taxonomy" id="33074"/>
    <lineage>
        <taxon>Bacteria</taxon>
        <taxon>Pseudomonadati</taxon>
        <taxon>Pseudomonadota</taxon>
        <taxon>Gammaproteobacteria</taxon>
        <taxon>Oceanospirillales</taxon>
        <taxon>Halomonadaceae</taxon>
        <taxon>Zymobacter group</taxon>
        <taxon>Zymobacter</taxon>
    </lineage>
</organism>
<dbReference type="Gene3D" id="3.40.190.290">
    <property type="match status" value="1"/>
</dbReference>
<dbReference type="Pfam" id="PF03466">
    <property type="entry name" value="LysR_substrate"/>
    <property type="match status" value="1"/>
</dbReference>
<dbReference type="PANTHER" id="PTHR30537:SF1">
    <property type="entry name" value="HTH-TYPE TRANSCRIPTIONAL REGULATOR PGRR"/>
    <property type="match status" value="1"/>
</dbReference>
<dbReference type="SUPFAM" id="SSF53850">
    <property type="entry name" value="Periplasmic binding protein-like II"/>
    <property type="match status" value="1"/>
</dbReference>
<feature type="domain" description="HTH lysR-type" evidence="5">
    <location>
        <begin position="33"/>
        <end position="90"/>
    </location>
</feature>
<accession>A0A348HBK1</accession>
<dbReference type="InterPro" id="IPR036390">
    <property type="entry name" value="WH_DNA-bd_sf"/>
</dbReference>
<dbReference type="KEGG" id="zpl:ZBT109_0205"/>
<evidence type="ECO:0000256" key="3">
    <source>
        <dbReference type="ARBA" id="ARBA00023125"/>
    </source>
</evidence>
<dbReference type="GO" id="GO:0003700">
    <property type="term" value="F:DNA-binding transcription factor activity"/>
    <property type="evidence" value="ECO:0007669"/>
    <property type="project" value="InterPro"/>
</dbReference>
<evidence type="ECO:0000256" key="1">
    <source>
        <dbReference type="ARBA" id="ARBA00009437"/>
    </source>
</evidence>
<gene>
    <name evidence="6" type="ORF">ZBT109_0205</name>
</gene>
<dbReference type="Pfam" id="PF00126">
    <property type="entry name" value="HTH_1"/>
    <property type="match status" value="1"/>
</dbReference>
<evidence type="ECO:0000313" key="6">
    <source>
        <dbReference type="EMBL" id="BBG29003.1"/>
    </source>
</evidence>
<dbReference type="FunFam" id="1.10.10.10:FF:000001">
    <property type="entry name" value="LysR family transcriptional regulator"/>
    <property type="match status" value="1"/>
</dbReference>
<keyword evidence="4" id="KW-0804">Transcription</keyword>
<dbReference type="Proteomes" id="UP000267342">
    <property type="component" value="Chromosome"/>
</dbReference>
<dbReference type="PANTHER" id="PTHR30537">
    <property type="entry name" value="HTH-TYPE TRANSCRIPTIONAL REGULATOR"/>
    <property type="match status" value="1"/>
</dbReference>
<evidence type="ECO:0000256" key="4">
    <source>
        <dbReference type="ARBA" id="ARBA00023163"/>
    </source>
</evidence>
<protein>
    <submittedName>
        <fullName evidence="6">Transcriptional regulator</fullName>
    </submittedName>
</protein>
<proteinExistence type="inferred from homology"/>
<evidence type="ECO:0000256" key="2">
    <source>
        <dbReference type="ARBA" id="ARBA00023015"/>
    </source>
</evidence>
<dbReference type="STRING" id="1123510.GCA_000620025_02645"/>
<name>A0A348HBK1_9GAMM</name>
<dbReference type="PROSITE" id="PS50931">
    <property type="entry name" value="HTH_LYSR"/>
    <property type="match status" value="1"/>
</dbReference>
<dbReference type="GO" id="GO:0006351">
    <property type="term" value="P:DNA-templated transcription"/>
    <property type="evidence" value="ECO:0007669"/>
    <property type="project" value="TreeGrafter"/>
</dbReference>
<dbReference type="InterPro" id="IPR005119">
    <property type="entry name" value="LysR_subst-bd"/>
</dbReference>
<keyword evidence="2" id="KW-0805">Transcription regulation</keyword>
<dbReference type="SUPFAM" id="SSF46785">
    <property type="entry name" value="Winged helix' DNA-binding domain"/>
    <property type="match status" value="1"/>
</dbReference>
<comment type="similarity">
    <text evidence="1">Belongs to the LysR transcriptional regulatory family.</text>
</comment>
<dbReference type="EMBL" id="AP018933">
    <property type="protein sequence ID" value="BBG29003.1"/>
    <property type="molecule type" value="Genomic_DNA"/>
</dbReference>
<dbReference type="InterPro" id="IPR058163">
    <property type="entry name" value="LysR-type_TF_proteobact-type"/>
</dbReference>